<sequence>MHLGDRVGDGADDLHRRRSGAHHPEAGARQPHVVIPTGVVGHPAGELLEPIAMSG</sequence>
<reference evidence="2" key="1">
    <citation type="submission" date="2022-05" db="EMBL/GenBank/DDBJ databases">
        <title>A methanotrophic Mycobacterium dominates a cave microbial ecosystem.</title>
        <authorList>
            <person name="Van Spanning R.J.M."/>
            <person name="Guan Q."/>
            <person name="Melkonian C."/>
            <person name="Gallant J."/>
            <person name="Polerecky L."/>
            <person name="Flot J.-F."/>
            <person name="Brandt B.W."/>
            <person name="Braster M."/>
            <person name="Iturbe Espinoza P."/>
            <person name="Aerts J."/>
            <person name="Meima-Franke M."/>
            <person name="Piersma S.R."/>
            <person name="Bunduc C."/>
            <person name="Ummels R."/>
            <person name="Pain A."/>
            <person name="Fleming E.J."/>
            <person name="van der Wel N."/>
            <person name="Gherman V.D."/>
            <person name="Sarbu S.M."/>
            <person name="Bodelier P.L.E."/>
            <person name="Bitter W."/>
        </authorList>
    </citation>
    <scope>NUCLEOTIDE SEQUENCE</scope>
    <source>
        <strain evidence="2">Sulfur Cave</strain>
    </source>
</reference>
<dbReference type="Proteomes" id="UP001056610">
    <property type="component" value="Chromosome"/>
</dbReference>
<proteinExistence type="predicted"/>
<name>A0ABY4QJF0_9MYCO</name>
<protein>
    <submittedName>
        <fullName evidence="2">Uncharacterized protein</fullName>
    </submittedName>
</protein>
<organism evidence="2 3">
    <name type="scientific">Candidatus Mycobacterium methanotrophicum</name>
    <dbReference type="NCBI Taxonomy" id="2943498"/>
    <lineage>
        <taxon>Bacteria</taxon>
        <taxon>Bacillati</taxon>
        <taxon>Actinomycetota</taxon>
        <taxon>Actinomycetes</taxon>
        <taxon>Mycobacteriales</taxon>
        <taxon>Mycobacteriaceae</taxon>
        <taxon>Mycobacterium</taxon>
    </lineage>
</organism>
<evidence type="ECO:0000313" key="3">
    <source>
        <dbReference type="Proteomes" id="UP001056610"/>
    </source>
</evidence>
<accession>A0ABY4QJF0</accession>
<gene>
    <name evidence="2" type="ORF">M5I08_00730</name>
</gene>
<evidence type="ECO:0000256" key="1">
    <source>
        <dbReference type="SAM" id="MobiDB-lite"/>
    </source>
</evidence>
<feature type="region of interest" description="Disordered" evidence="1">
    <location>
        <begin position="1"/>
        <end position="41"/>
    </location>
</feature>
<evidence type="ECO:0000313" key="2">
    <source>
        <dbReference type="EMBL" id="UQX11142.1"/>
    </source>
</evidence>
<dbReference type="EMBL" id="CP097320">
    <property type="protein sequence ID" value="UQX11142.1"/>
    <property type="molecule type" value="Genomic_DNA"/>
</dbReference>
<keyword evidence="3" id="KW-1185">Reference proteome</keyword>
<dbReference type="RefSeq" id="WP_249763017.1">
    <property type="nucleotide sequence ID" value="NZ_CP097320.1"/>
</dbReference>
<feature type="compositionally biased region" description="Basic and acidic residues" evidence="1">
    <location>
        <begin position="1"/>
        <end position="15"/>
    </location>
</feature>